<keyword evidence="6 7" id="KW-0472">Membrane</keyword>
<dbReference type="PANTHER" id="PTHR43045:SF1">
    <property type="entry name" value="SHIKIMATE TRANSPORTER"/>
    <property type="match status" value="1"/>
</dbReference>
<evidence type="ECO:0000259" key="8">
    <source>
        <dbReference type="PROSITE" id="PS50850"/>
    </source>
</evidence>
<dbReference type="HOGENOM" id="CLU_001265_39_5_5"/>
<keyword evidence="3" id="KW-1003">Cell membrane</keyword>
<dbReference type="eggNOG" id="COG0477">
    <property type="taxonomic scope" value="Bacteria"/>
</dbReference>
<sequence length="438" mass="47106">MPAAKSQSIKAAAGSFIGTTIEWYDFYCYGLAAALVFGPLFFSGSSPYIATLSAFGTFAVGFFGRPLGGLVFGHFGDRVGRKNILVTTLVMMGCATVGIGLLPTYAQIGIWAPILLVVLRVFQGIAVGGEWGGAVLLAAEHAPKGRQTFFASFAQLGSPAGLILALLAFRVAGMSDQATFMSWGWRVPFLVSIVLLGVGLIIRLNVDETPEFEDIKKRAEQSTTPAMELLREWRLPIILAMGANTFGIASVYFYSTFMIAYATQYVGIPRSTILDALFWAAVVQLLSQPIGARIAEKFGKERLFLQLCLTVAMLTPYPLFLLVGTGNFWLLLLGLVVNTFAGAFFYAVIAGYISKIFPTRVRYSAISIAYQFCGAAAGGLTPVLGTVLAENYKGEWWPLALFASALAGVSLICVTLIKRYQSVPDTVVVSPHGDPVQS</sequence>
<feature type="transmembrane region" description="Helical" evidence="7">
    <location>
        <begin position="396"/>
        <end position="417"/>
    </location>
</feature>
<evidence type="ECO:0000256" key="3">
    <source>
        <dbReference type="ARBA" id="ARBA00022475"/>
    </source>
</evidence>
<dbReference type="EMBL" id="HG938356">
    <property type="protein sequence ID" value="CDN57635.1"/>
    <property type="molecule type" value="Genomic_DNA"/>
</dbReference>
<evidence type="ECO:0000313" key="10">
    <source>
        <dbReference type="Proteomes" id="UP000028186"/>
    </source>
</evidence>
<dbReference type="GO" id="GO:0005886">
    <property type="term" value="C:plasma membrane"/>
    <property type="evidence" value="ECO:0007669"/>
    <property type="project" value="UniProtKB-SubCell"/>
</dbReference>
<evidence type="ECO:0000256" key="6">
    <source>
        <dbReference type="ARBA" id="ARBA00023136"/>
    </source>
</evidence>
<feature type="transmembrane region" description="Helical" evidence="7">
    <location>
        <begin position="237"/>
        <end position="261"/>
    </location>
</feature>
<comment type="subcellular location">
    <subcellularLocation>
        <location evidence="1">Cell membrane</location>
        <topology evidence="1">Multi-pass membrane protein</topology>
    </subcellularLocation>
</comment>
<feature type="domain" description="Major facilitator superfamily (MFS) profile" evidence="8">
    <location>
        <begin position="11"/>
        <end position="422"/>
    </location>
</feature>
<dbReference type="InterPro" id="IPR020846">
    <property type="entry name" value="MFS_dom"/>
</dbReference>
<feature type="transmembrane region" description="Helical" evidence="7">
    <location>
        <begin position="84"/>
        <end position="102"/>
    </location>
</feature>
<feature type="transmembrane region" description="Helical" evidence="7">
    <location>
        <begin position="273"/>
        <end position="291"/>
    </location>
</feature>
<feature type="transmembrane region" description="Helical" evidence="7">
    <location>
        <begin position="48"/>
        <end position="72"/>
    </location>
</feature>
<dbReference type="KEGG" id="ngl:RG1141_PA08030"/>
<evidence type="ECO:0000256" key="2">
    <source>
        <dbReference type="ARBA" id="ARBA00022448"/>
    </source>
</evidence>
<keyword evidence="9" id="KW-0614">Plasmid</keyword>
<dbReference type="CDD" id="cd17369">
    <property type="entry name" value="MFS_ShiA_like"/>
    <property type="match status" value="1"/>
</dbReference>
<feature type="transmembrane region" description="Helical" evidence="7">
    <location>
        <begin position="149"/>
        <end position="171"/>
    </location>
</feature>
<evidence type="ECO:0000256" key="4">
    <source>
        <dbReference type="ARBA" id="ARBA00022692"/>
    </source>
</evidence>
<dbReference type="SUPFAM" id="SSF103473">
    <property type="entry name" value="MFS general substrate transporter"/>
    <property type="match status" value="1"/>
</dbReference>
<keyword evidence="4 7" id="KW-0812">Transmembrane</keyword>
<dbReference type="PANTHER" id="PTHR43045">
    <property type="entry name" value="SHIKIMATE TRANSPORTER"/>
    <property type="match status" value="1"/>
</dbReference>
<dbReference type="AlphaFoldDB" id="A0A068TJE0"/>
<dbReference type="FunFam" id="1.20.1250.20:FF:000001">
    <property type="entry name" value="Dicarboxylate MFS transporter"/>
    <property type="match status" value="1"/>
</dbReference>
<feature type="transmembrane region" description="Helical" evidence="7">
    <location>
        <begin position="329"/>
        <end position="353"/>
    </location>
</feature>
<feature type="transmembrane region" description="Helical" evidence="7">
    <location>
        <begin position="365"/>
        <end position="384"/>
    </location>
</feature>
<dbReference type="PATRIC" id="fig|1028801.3.peg.5406"/>
<dbReference type="GO" id="GO:0022857">
    <property type="term" value="F:transmembrane transporter activity"/>
    <property type="evidence" value="ECO:0007669"/>
    <property type="project" value="InterPro"/>
</dbReference>
<accession>A0A068TJE0</accession>
<evidence type="ECO:0000256" key="1">
    <source>
        <dbReference type="ARBA" id="ARBA00004651"/>
    </source>
</evidence>
<feature type="transmembrane region" description="Helical" evidence="7">
    <location>
        <begin position="108"/>
        <end position="137"/>
    </location>
</feature>
<feature type="transmembrane region" description="Helical" evidence="7">
    <location>
        <begin position="183"/>
        <end position="202"/>
    </location>
</feature>
<reference evidence="10" key="1">
    <citation type="journal article" date="2014" name="BMC Genomics">
        <title>Genome sequencing of two Neorhizobium galegae strains reveals a noeT gene responsible for the unusual acetylation of the nodulation factors.</title>
        <authorList>
            <person name="Osterman J."/>
            <person name="Marsh J."/>
            <person name="Laine P.K."/>
            <person name="Zeng Z."/>
            <person name="Alatalo E."/>
            <person name="Sullivan J.T."/>
            <person name="Young J.P."/>
            <person name="Thomas-Oates J."/>
            <person name="Paulin L."/>
            <person name="Lindstrom K."/>
        </authorList>
    </citation>
    <scope>NUCLEOTIDE SEQUENCE [LARGE SCALE GENOMIC DNA]</scope>
    <source>
        <strain evidence="10">HAMBI 1141</strain>
        <plasmid evidence="10">II</plasmid>
    </source>
</reference>
<dbReference type="InterPro" id="IPR011701">
    <property type="entry name" value="MFS"/>
</dbReference>
<dbReference type="Pfam" id="PF07690">
    <property type="entry name" value="MFS_1"/>
    <property type="match status" value="1"/>
</dbReference>
<feature type="transmembrane region" description="Helical" evidence="7">
    <location>
        <begin position="303"/>
        <end position="323"/>
    </location>
</feature>
<keyword evidence="5 7" id="KW-1133">Transmembrane helix</keyword>
<name>A0A068TJE0_NEOGA</name>
<gene>
    <name evidence="9" type="ORF">RG1141_PA08030</name>
</gene>
<dbReference type="InterPro" id="IPR036259">
    <property type="entry name" value="MFS_trans_sf"/>
</dbReference>
<organism evidence="9 10">
    <name type="scientific">Neorhizobium galegae bv. officinalis bv. officinalis str. HAMBI 1141</name>
    <dbReference type="NCBI Taxonomy" id="1028801"/>
    <lineage>
        <taxon>Bacteria</taxon>
        <taxon>Pseudomonadati</taxon>
        <taxon>Pseudomonadota</taxon>
        <taxon>Alphaproteobacteria</taxon>
        <taxon>Hyphomicrobiales</taxon>
        <taxon>Rhizobiaceae</taxon>
        <taxon>Rhizobium/Agrobacterium group</taxon>
        <taxon>Neorhizobium</taxon>
    </lineage>
</organism>
<geneLocation type="plasmid" evidence="10">
    <name>II</name>
</geneLocation>
<dbReference type="PROSITE" id="PS50850">
    <property type="entry name" value="MFS"/>
    <property type="match status" value="1"/>
</dbReference>
<evidence type="ECO:0000313" key="9">
    <source>
        <dbReference type="EMBL" id="CDN57635.1"/>
    </source>
</evidence>
<evidence type="ECO:0000256" key="7">
    <source>
        <dbReference type="SAM" id="Phobius"/>
    </source>
</evidence>
<protein>
    <submittedName>
        <fullName evidence="9">Putative transporter protein</fullName>
    </submittedName>
</protein>
<proteinExistence type="predicted"/>
<keyword evidence="2" id="KW-0813">Transport</keyword>
<dbReference type="Gene3D" id="1.20.1250.20">
    <property type="entry name" value="MFS general substrate transporter like domains"/>
    <property type="match status" value="2"/>
</dbReference>
<dbReference type="RefSeq" id="WP_040124805.1">
    <property type="nucleotide sequence ID" value="NZ_HG938356.1"/>
</dbReference>
<dbReference type="InterPro" id="IPR005828">
    <property type="entry name" value="MFS_sugar_transport-like"/>
</dbReference>
<dbReference type="Proteomes" id="UP000028186">
    <property type="component" value="Plasmid pHAMBI1141a"/>
</dbReference>
<feature type="transmembrane region" description="Helical" evidence="7">
    <location>
        <begin position="21"/>
        <end position="42"/>
    </location>
</feature>
<dbReference type="Pfam" id="PF00083">
    <property type="entry name" value="Sugar_tr"/>
    <property type="match status" value="1"/>
</dbReference>
<evidence type="ECO:0000256" key="5">
    <source>
        <dbReference type="ARBA" id="ARBA00022989"/>
    </source>
</evidence>